<dbReference type="Gene3D" id="1.10.357.10">
    <property type="entry name" value="Tetracycline Repressor, domain 2"/>
    <property type="match status" value="1"/>
</dbReference>
<comment type="caution">
    <text evidence="6">The sequence shown here is derived from an EMBL/GenBank/DDBJ whole genome shotgun (WGS) entry which is preliminary data.</text>
</comment>
<dbReference type="RefSeq" id="WP_229841900.1">
    <property type="nucleotide sequence ID" value="NZ_BNAI01000001.1"/>
</dbReference>
<evidence type="ECO:0000256" key="3">
    <source>
        <dbReference type="ARBA" id="ARBA00023163"/>
    </source>
</evidence>
<dbReference type="PANTHER" id="PTHR47506">
    <property type="entry name" value="TRANSCRIPTIONAL REGULATORY PROTEIN"/>
    <property type="match status" value="1"/>
</dbReference>
<dbReference type="EMBL" id="BNAI01000001">
    <property type="protein sequence ID" value="GHF11401.1"/>
    <property type="molecule type" value="Genomic_DNA"/>
</dbReference>
<dbReference type="InterPro" id="IPR009057">
    <property type="entry name" value="Homeodomain-like_sf"/>
</dbReference>
<evidence type="ECO:0000259" key="5">
    <source>
        <dbReference type="PROSITE" id="PS50977"/>
    </source>
</evidence>
<dbReference type="PANTHER" id="PTHR47506:SF1">
    <property type="entry name" value="HTH-TYPE TRANSCRIPTIONAL REGULATOR YJDC"/>
    <property type="match status" value="1"/>
</dbReference>
<dbReference type="Pfam" id="PF16925">
    <property type="entry name" value="TetR_C_13"/>
    <property type="match status" value="1"/>
</dbReference>
<dbReference type="InterPro" id="IPR036271">
    <property type="entry name" value="Tet_transcr_reg_TetR-rel_C_sf"/>
</dbReference>
<evidence type="ECO:0000256" key="2">
    <source>
        <dbReference type="ARBA" id="ARBA00023125"/>
    </source>
</evidence>
<proteinExistence type="predicted"/>
<dbReference type="PROSITE" id="PS50977">
    <property type="entry name" value="HTH_TETR_2"/>
    <property type="match status" value="1"/>
</dbReference>
<evidence type="ECO:0000256" key="4">
    <source>
        <dbReference type="PROSITE-ProRule" id="PRU00335"/>
    </source>
</evidence>
<dbReference type="InterPro" id="IPR001647">
    <property type="entry name" value="HTH_TetR"/>
</dbReference>
<evidence type="ECO:0000313" key="6">
    <source>
        <dbReference type="EMBL" id="GHF11401.1"/>
    </source>
</evidence>
<dbReference type="SUPFAM" id="SSF46689">
    <property type="entry name" value="Homeodomain-like"/>
    <property type="match status" value="1"/>
</dbReference>
<feature type="DNA-binding region" description="H-T-H motif" evidence="4">
    <location>
        <begin position="38"/>
        <end position="57"/>
    </location>
</feature>
<keyword evidence="7" id="KW-1185">Reference proteome</keyword>
<dbReference type="AlphaFoldDB" id="A0A8J3LZW3"/>
<name>A0A8J3LZW3_9MICO</name>
<dbReference type="Pfam" id="PF00440">
    <property type="entry name" value="TetR_N"/>
    <property type="match status" value="1"/>
</dbReference>
<keyword evidence="3" id="KW-0804">Transcription</keyword>
<dbReference type="SUPFAM" id="SSF48498">
    <property type="entry name" value="Tetracyclin repressor-like, C-terminal domain"/>
    <property type="match status" value="1"/>
</dbReference>
<keyword evidence="1" id="KW-0805">Transcription regulation</keyword>
<protein>
    <submittedName>
        <fullName evidence="6">TetR family transcriptional regulator</fullName>
    </submittedName>
</protein>
<dbReference type="InterPro" id="IPR011075">
    <property type="entry name" value="TetR_C"/>
</dbReference>
<evidence type="ECO:0000256" key="1">
    <source>
        <dbReference type="ARBA" id="ARBA00023015"/>
    </source>
</evidence>
<dbReference type="PRINTS" id="PR00455">
    <property type="entry name" value="HTHTETR"/>
</dbReference>
<dbReference type="Proteomes" id="UP000617531">
    <property type="component" value="Unassembled WGS sequence"/>
</dbReference>
<accession>A0A8J3LZW3</accession>
<evidence type="ECO:0000313" key="7">
    <source>
        <dbReference type="Proteomes" id="UP000617531"/>
    </source>
</evidence>
<feature type="domain" description="HTH tetR-type" evidence="5">
    <location>
        <begin position="15"/>
        <end position="75"/>
    </location>
</feature>
<gene>
    <name evidence="6" type="ORF">GCM10011600_10800</name>
</gene>
<organism evidence="6 7">
    <name type="scientific">Pseudolysinimonas yzui</name>
    <dbReference type="NCBI Taxonomy" id="2708254"/>
    <lineage>
        <taxon>Bacteria</taxon>
        <taxon>Bacillati</taxon>
        <taxon>Actinomycetota</taxon>
        <taxon>Actinomycetes</taxon>
        <taxon>Micrococcales</taxon>
        <taxon>Microbacteriaceae</taxon>
        <taxon>Pseudolysinimonas</taxon>
    </lineage>
</organism>
<keyword evidence="2 4" id="KW-0238">DNA-binding</keyword>
<reference evidence="6" key="2">
    <citation type="submission" date="2020-09" db="EMBL/GenBank/DDBJ databases">
        <authorList>
            <person name="Sun Q."/>
            <person name="Zhou Y."/>
        </authorList>
    </citation>
    <scope>NUCLEOTIDE SEQUENCE</scope>
    <source>
        <strain evidence="6">CGMCC 1.16548</strain>
    </source>
</reference>
<reference evidence="6" key="1">
    <citation type="journal article" date="2014" name="Int. J. Syst. Evol. Microbiol.">
        <title>Complete genome sequence of Corynebacterium casei LMG S-19264T (=DSM 44701T), isolated from a smear-ripened cheese.</title>
        <authorList>
            <consortium name="US DOE Joint Genome Institute (JGI-PGF)"/>
            <person name="Walter F."/>
            <person name="Albersmeier A."/>
            <person name="Kalinowski J."/>
            <person name="Ruckert C."/>
        </authorList>
    </citation>
    <scope>NUCLEOTIDE SEQUENCE</scope>
    <source>
        <strain evidence="6">CGMCC 1.16548</strain>
    </source>
</reference>
<dbReference type="GO" id="GO:0003677">
    <property type="term" value="F:DNA binding"/>
    <property type="evidence" value="ECO:0007669"/>
    <property type="project" value="UniProtKB-UniRule"/>
</dbReference>
<sequence length="198" mass="21522">MSIDIEPPLTQLPEAPAKLRILLTADELFYDEGIRSVGVDRLIATANVTKATFYKHYGSKDRVITAYVDYRHRQAAEEFARITAANLSPAAALTAVRDSILDAIAAPGFRGCPFINAAAEFSDPQHPVRFAVREHREWYATVLERLTRALGHPMPGDAADELVLARDGAMSGGYAGDPIAASTALTRVFDRMVAEAGH</sequence>